<dbReference type="GO" id="GO:0005634">
    <property type="term" value="C:nucleus"/>
    <property type="evidence" value="ECO:0007669"/>
    <property type="project" value="UniProtKB-SubCell"/>
</dbReference>
<dbReference type="InterPro" id="IPR028884">
    <property type="entry name" value="Trm82"/>
</dbReference>
<dbReference type="GO" id="GO:0036265">
    <property type="term" value="P:RNA (guanine-N7)-methylation"/>
    <property type="evidence" value="ECO:0007669"/>
    <property type="project" value="InterPro"/>
</dbReference>
<dbReference type="PANTHER" id="PTHR16288">
    <property type="entry name" value="WD40 REPEAT PROTEIN 4"/>
    <property type="match status" value="1"/>
</dbReference>
<protein>
    <submittedName>
        <fullName evidence="8">Uncharacterized protein</fullName>
    </submittedName>
</protein>
<evidence type="ECO:0000256" key="1">
    <source>
        <dbReference type="ARBA" id="ARBA00004123"/>
    </source>
</evidence>
<dbReference type="GO" id="GO:0006400">
    <property type="term" value="P:tRNA modification"/>
    <property type="evidence" value="ECO:0007669"/>
    <property type="project" value="TreeGrafter"/>
</dbReference>
<dbReference type="GO" id="GO:0005829">
    <property type="term" value="C:cytosol"/>
    <property type="evidence" value="ECO:0007669"/>
    <property type="project" value="TreeGrafter"/>
</dbReference>
<comment type="subcellular location">
    <subcellularLocation>
        <location evidence="1">Nucleus</location>
    </subcellularLocation>
</comment>
<dbReference type="OrthoDB" id="371245at2759"/>
<keyword evidence="4" id="KW-0539">Nucleus</keyword>
<evidence type="ECO:0000256" key="5">
    <source>
        <dbReference type="ARBA" id="ARBA00093337"/>
    </source>
</evidence>
<evidence type="ECO:0000256" key="4">
    <source>
        <dbReference type="ARBA" id="ARBA00023242"/>
    </source>
</evidence>
<dbReference type="PROSITE" id="PS50082">
    <property type="entry name" value="WD_REPEATS_2"/>
    <property type="match status" value="1"/>
</dbReference>
<evidence type="ECO:0000313" key="8">
    <source>
        <dbReference type="EMBL" id="CAG7822699.1"/>
    </source>
</evidence>
<comment type="function">
    <text evidence="5">Required for the Mettl1-dependent formation of N(7)-methylguanine at position 46 (m7G46) in tRNA. In the Mettl1-wuho methyltransferase complex, it is required to stabilize and induce conformational changes of the catalytic subunit. Required for binding of nanos mRNA and repression of translation by the mei-P26-bgcn-bam-sxl complex. May cooperate with mei-P26 and nanos to derepress the BMP signaling pathway. May cooperate with mei-P26 to suppress expression of a subset of microRNAs. May cooperate with mei-P26 to regulate bam expression levels in germline cells during gametogenesis. Required to promote mitosis to meiosis transition during gametogenesis. May regulate germline cell division in part by regulating ribosome biogenesis.</text>
</comment>
<name>A0A8J2KT14_9HEXA</name>
<evidence type="ECO:0000256" key="2">
    <source>
        <dbReference type="ARBA" id="ARBA00022574"/>
    </source>
</evidence>
<feature type="repeat" description="WD" evidence="7">
    <location>
        <begin position="182"/>
        <end position="223"/>
    </location>
</feature>
<evidence type="ECO:0000256" key="3">
    <source>
        <dbReference type="ARBA" id="ARBA00022737"/>
    </source>
</evidence>
<dbReference type="AlphaFoldDB" id="A0A8J2KT14"/>
<dbReference type="InterPro" id="IPR001680">
    <property type="entry name" value="WD40_rpt"/>
</dbReference>
<organism evidence="8 9">
    <name type="scientific">Allacma fusca</name>
    <dbReference type="NCBI Taxonomy" id="39272"/>
    <lineage>
        <taxon>Eukaryota</taxon>
        <taxon>Metazoa</taxon>
        <taxon>Ecdysozoa</taxon>
        <taxon>Arthropoda</taxon>
        <taxon>Hexapoda</taxon>
        <taxon>Collembola</taxon>
        <taxon>Symphypleona</taxon>
        <taxon>Sminthuridae</taxon>
        <taxon>Allacma</taxon>
    </lineage>
</organism>
<dbReference type="Proteomes" id="UP000708208">
    <property type="component" value="Unassembled WGS sequence"/>
</dbReference>
<comment type="caution">
    <text evidence="8">The sequence shown here is derived from an EMBL/GenBank/DDBJ whole genome shotgun (WGS) entry which is preliminary data.</text>
</comment>
<evidence type="ECO:0000256" key="6">
    <source>
        <dbReference type="ARBA" id="ARBA00093542"/>
    </source>
</evidence>
<gene>
    <name evidence="8" type="ORF">AFUS01_LOCUS32957</name>
</gene>
<keyword evidence="9" id="KW-1185">Reference proteome</keyword>
<dbReference type="SMART" id="SM00320">
    <property type="entry name" value="WD40"/>
    <property type="match status" value="4"/>
</dbReference>
<proteinExistence type="predicted"/>
<sequence length="400" mass="44603">MSFVAANDKLLVLAGRDKVFVASLESLSRETTAIDISEARPVPVPSATTNSPSPKKVSVVCLTISTDSKYLCAADSDKYVYIYGKSKSGWKLLRYFQTEKRLLQMIFNNDSGYLAMTDKCGDVWLSDLVSEDAAIPRKILGHCSVILHTCLNAEGTRIFTCDRDEKIRVSSFPDSYIIKGYYMGHKEAVVSIALVFNDTHLFSVDIESNLKFWKVENKSCALTFNLFTVLRLTGEEATKSDFQISLMRATELNSTKVYLAMKVANYDKVPVFDFDLESLTVQLVGEVPINSTLFDFYWVGTSLFIACPDSSEGLIQVVITEDGKISEPKSCVIPQWEEIRTNMSSFIQFNQVCTIPLRKRVANDGLEKGPCNKVRATEDKVGDLKKVDGKKNVEKEPASA</sequence>
<dbReference type="EMBL" id="CAJVCH010527162">
    <property type="protein sequence ID" value="CAG7822699.1"/>
    <property type="molecule type" value="Genomic_DNA"/>
</dbReference>
<keyword evidence="3" id="KW-0677">Repeat</keyword>
<dbReference type="Pfam" id="PF00400">
    <property type="entry name" value="WD40"/>
    <property type="match status" value="1"/>
</dbReference>
<evidence type="ECO:0000256" key="7">
    <source>
        <dbReference type="PROSITE-ProRule" id="PRU00221"/>
    </source>
</evidence>
<keyword evidence="2 7" id="KW-0853">WD repeat</keyword>
<dbReference type="PANTHER" id="PTHR16288:SF0">
    <property type="entry name" value="TRNA (GUANINE-N(7)-)-METHYLTRANSFERASE NON-CATALYTIC SUBUNIT WDR4"/>
    <property type="match status" value="1"/>
</dbReference>
<evidence type="ECO:0000313" key="9">
    <source>
        <dbReference type="Proteomes" id="UP000708208"/>
    </source>
</evidence>
<reference evidence="8" key="1">
    <citation type="submission" date="2021-06" db="EMBL/GenBank/DDBJ databases">
        <authorList>
            <person name="Hodson N. C."/>
            <person name="Mongue J. A."/>
            <person name="Jaron S. K."/>
        </authorList>
    </citation>
    <scope>NUCLEOTIDE SEQUENCE</scope>
</reference>
<accession>A0A8J2KT14</accession>
<dbReference type="GO" id="GO:0043527">
    <property type="term" value="C:tRNA methyltransferase complex"/>
    <property type="evidence" value="ECO:0007669"/>
    <property type="project" value="TreeGrafter"/>
</dbReference>
<comment type="subunit">
    <text evidence="6">Forms a heterodimer with the catalytic subunit Mettl1. Interacts with mei-P26 and weakly interacts with bgcn; required for the function or formation of the mei-P26-bgcn-bam-sxl complex. Interacts with nanos; may be involved in mei-P26-dependent derepression of the BMP signaling pathway. Interacts with Myc; the interaction may be mediated by mei-P26 and may be involved in the regulation of ribosome biogenesis.</text>
</comment>